<comment type="caution">
    <text evidence="1">The sequence shown here is derived from an EMBL/GenBank/DDBJ whole genome shotgun (WGS) entry which is preliminary data.</text>
</comment>
<name>A0ABN9PAX7_9DINO</name>
<keyword evidence="2" id="KW-1185">Reference proteome</keyword>
<sequence length="179" mass="20059">MISVYMFVFTLGDPEMKRVALMMGMAATPLAEAHNTCTKELATQMGAVHYHARMVSRAFLTEYLQDVVQLLGDTRKLELLGISMCLSPAGLAPMSIKQEQLLCDTMIGLIRGVFTLEWVHMQSYAQRPPLLFCWLVQLRWYGKEACLTHFYDIFAALEEAELYAAGLEPTAPKSSRASS</sequence>
<evidence type="ECO:0000313" key="2">
    <source>
        <dbReference type="Proteomes" id="UP001189429"/>
    </source>
</evidence>
<evidence type="ECO:0000313" key="1">
    <source>
        <dbReference type="EMBL" id="CAK0789975.1"/>
    </source>
</evidence>
<organism evidence="1 2">
    <name type="scientific">Prorocentrum cordatum</name>
    <dbReference type="NCBI Taxonomy" id="2364126"/>
    <lineage>
        <taxon>Eukaryota</taxon>
        <taxon>Sar</taxon>
        <taxon>Alveolata</taxon>
        <taxon>Dinophyceae</taxon>
        <taxon>Prorocentrales</taxon>
        <taxon>Prorocentraceae</taxon>
        <taxon>Prorocentrum</taxon>
    </lineage>
</organism>
<accession>A0ABN9PAX7</accession>
<protein>
    <submittedName>
        <fullName evidence="1">Uncharacterized protein</fullName>
    </submittedName>
</protein>
<gene>
    <name evidence="1" type="ORF">PCOR1329_LOCUS1370</name>
</gene>
<dbReference type="EMBL" id="CAUYUJ010000336">
    <property type="protein sequence ID" value="CAK0789975.1"/>
    <property type="molecule type" value="Genomic_DNA"/>
</dbReference>
<reference evidence="1" key="1">
    <citation type="submission" date="2023-10" db="EMBL/GenBank/DDBJ databases">
        <authorList>
            <person name="Chen Y."/>
            <person name="Shah S."/>
            <person name="Dougan E. K."/>
            <person name="Thang M."/>
            <person name="Chan C."/>
        </authorList>
    </citation>
    <scope>NUCLEOTIDE SEQUENCE [LARGE SCALE GENOMIC DNA]</scope>
</reference>
<proteinExistence type="predicted"/>
<dbReference type="Proteomes" id="UP001189429">
    <property type="component" value="Unassembled WGS sequence"/>
</dbReference>